<keyword evidence="1" id="KW-0112">Calmodulin-binding</keyword>
<feature type="coiled-coil region" evidence="3">
    <location>
        <begin position="295"/>
        <end position="322"/>
    </location>
</feature>
<dbReference type="InterPro" id="IPR040400">
    <property type="entry name" value="BAG5/6/7/8"/>
</dbReference>
<gene>
    <name evidence="6" type="ORF">DVH24_041076</name>
</gene>
<feature type="region of interest" description="Disordered" evidence="4">
    <location>
        <begin position="170"/>
        <end position="201"/>
    </location>
</feature>
<feature type="compositionally biased region" description="Basic and acidic residues" evidence="4">
    <location>
        <begin position="259"/>
        <end position="271"/>
    </location>
</feature>
<feature type="region of interest" description="Disordered" evidence="4">
    <location>
        <begin position="215"/>
        <end position="271"/>
    </location>
</feature>
<dbReference type="GO" id="GO:0009506">
    <property type="term" value="C:plasmodesma"/>
    <property type="evidence" value="ECO:0007669"/>
    <property type="project" value="TreeGrafter"/>
</dbReference>
<name>A0A498IAG8_MALDO</name>
<dbReference type="FunFam" id="1.20.58.120:FF:000010">
    <property type="entry name" value="BAG family molecular chaperone regulator 6"/>
    <property type="match status" value="1"/>
</dbReference>
<dbReference type="SMART" id="SM00015">
    <property type="entry name" value="IQ"/>
    <property type="match status" value="1"/>
</dbReference>
<dbReference type="PANTHER" id="PTHR33322">
    <property type="entry name" value="BAG DOMAIN CONTAINING PROTEIN, EXPRESSED"/>
    <property type="match status" value="1"/>
</dbReference>
<dbReference type="GO" id="GO:0005516">
    <property type="term" value="F:calmodulin binding"/>
    <property type="evidence" value="ECO:0007669"/>
    <property type="project" value="UniProtKB-KW"/>
</dbReference>
<dbReference type="Pfam" id="PF00612">
    <property type="entry name" value="IQ"/>
    <property type="match status" value="1"/>
</dbReference>
<dbReference type="GO" id="GO:0006457">
    <property type="term" value="P:protein folding"/>
    <property type="evidence" value="ECO:0007669"/>
    <property type="project" value="TreeGrafter"/>
</dbReference>
<dbReference type="InterPro" id="IPR003103">
    <property type="entry name" value="BAG_domain"/>
</dbReference>
<evidence type="ECO:0000256" key="4">
    <source>
        <dbReference type="SAM" id="MobiDB-lite"/>
    </source>
</evidence>
<dbReference type="AlphaFoldDB" id="A0A498IAG8"/>
<dbReference type="PROSITE" id="PS51035">
    <property type="entry name" value="BAG"/>
    <property type="match status" value="1"/>
</dbReference>
<accession>A0A498IAG8</accession>
<organism evidence="6 7">
    <name type="scientific">Malus domestica</name>
    <name type="common">Apple</name>
    <name type="synonym">Pyrus malus</name>
    <dbReference type="NCBI Taxonomy" id="3750"/>
    <lineage>
        <taxon>Eukaryota</taxon>
        <taxon>Viridiplantae</taxon>
        <taxon>Streptophyta</taxon>
        <taxon>Embryophyta</taxon>
        <taxon>Tracheophyta</taxon>
        <taxon>Spermatophyta</taxon>
        <taxon>Magnoliopsida</taxon>
        <taxon>eudicotyledons</taxon>
        <taxon>Gunneridae</taxon>
        <taxon>Pentapetalae</taxon>
        <taxon>rosids</taxon>
        <taxon>fabids</taxon>
        <taxon>Rosales</taxon>
        <taxon>Rosaceae</taxon>
        <taxon>Amygdaloideae</taxon>
        <taxon>Maleae</taxon>
        <taxon>Malus</taxon>
    </lineage>
</organism>
<feature type="domain" description="BAG" evidence="5">
    <location>
        <begin position="84"/>
        <end position="161"/>
    </location>
</feature>
<evidence type="ECO:0000313" key="7">
    <source>
        <dbReference type="Proteomes" id="UP000290289"/>
    </source>
</evidence>
<evidence type="ECO:0000256" key="3">
    <source>
        <dbReference type="SAM" id="Coils"/>
    </source>
</evidence>
<dbReference type="Pfam" id="PF02179">
    <property type="entry name" value="BAG"/>
    <property type="match status" value="1"/>
</dbReference>
<feature type="compositionally biased region" description="Polar residues" evidence="4">
    <location>
        <begin position="170"/>
        <end position="191"/>
    </location>
</feature>
<dbReference type="Proteomes" id="UP000290289">
    <property type="component" value="Chromosome 13"/>
</dbReference>
<dbReference type="InterPro" id="IPR000048">
    <property type="entry name" value="IQ_motif_EF-hand-BS"/>
</dbReference>
<evidence type="ECO:0000259" key="5">
    <source>
        <dbReference type="PROSITE" id="PS51035"/>
    </source>
</evidence>
<dbReference type="SMART" id="SM00264">
    <property type="entry name" value="BAG"/>
    <property type="match status" value="1"/>
</dbReference>
<dbReference type="Gene3D" id="1.20.58.120">
    <property type="entry name" value="BAG domain"/>
    <property type="match status" value="1"/>
</dbReference>
<evidence type="ECO:0000256" key="1">
    <source>
        <dbReference type="ARBA" id="ARBA00022860"/>
    </source>
</evidence>
<evidence type="ECO:0000256" key="2">
    <source>
        <dbReference type="ARBA" id="ARBA00023186"/>
    </source>
</evidence>
<dbReference type="PANTHER" id="PTHR33322:SF4">
    <property type="entry name" value="BAG DOMAIN CONTAINING PROTEIN, EXPRESSED"/>
    <property type="match status" value="1"/>
</dbReference>
<proteinExistence type="predicted"/>
<dbReference type="EMBL" id="RDQH01000339">
    <property type="protein sequence ID" value="RXH79929.1"/>
    <property type="molecule type" value="Genomic_DNA"/>
</dbReference>
<dbReference type="PROSITE" id="PS50096">
    <property type="entry name" value="IQ"/>
    <property type="match status" value="1"/>
</dbReference>
<dbReference type="STRING" id="3750.A0A498IAG8"/>
<sequence>MDPFFRRHWHNFAPQHQYPQTNFAPQHQYPLEARQVPVQRRADPSPKVVSIPVRYVGLERRRSESALKIQKAFRGFLVRKSVRKIAAIRVEVSEIEKHISKREAVELMRRDAKERLKVNETLMNLLLKLDSVKGVDSGVRDFRRAVIKKAIALQERVDSAVAENPQIDQTLELQSESPVNSDETQNSQSVELESAAGPQIETVRHGNAWGCREVEGSVSDSESSGSSCDDSPNPLEDGVEDVKVVEREEVAEEEGAGEIVKDDENKRSSSRELLERVAEDNAKMMGMMEELFEKNQMQTRMLSSLSQRVEQLERALVCERLRRRKRRHAAGTADFVSK</sequence>
<reference evidence="6 7" key="1">
    <citation type="submission" date="2018-10" db="EMBL/GenBank/DDBJ databases">
        <title>A high-quality apple genome assembly.</title>
        <authorList>
            <person name="Hu J."/>
        </authorList>
    </citation>
    <scope>NUCLEOTIDE SEQUENCE [LARGE SCALE GENOMIC DNA]</scope>
    <source>
        <strain evidence="7">cv. HFTH1</strain>
        <tissue evidence="6">Young leaf</tissue>
    </source>
</reference>
<feature type="compositionally biased region" description="Low complexity" evidence="4">
    <location>
        <begin position="216"/>
        <end position="231"/>
    </location>
</feature>
<dbReference type="SUPFAM" id="SSF63491">
    <property type="entry name" value="BAG domain"/>
    <property type="match status" value="1"/>
</dbReference>
<evidence type="ECO:0000313" key="6">
    <source>
        <dbReference type="EMBL" id="RXH79929.1"/>
    </source>
</evidence>
<dbReference type="InterPro" id="IPR036533">
    <property type="entry name" value="BAG_dom_sf"/>
</dbReference>
<keyword evidence="2" id="KW-0143">Chaperone</keyword>
<dbReference type="GO" id="GO:0051087">
    <property type="term" value="F:protein-folding chaperone binding"/>
    <property type="evidence" value="ECO:0007669"/>
    <property type="project" value="InterPro"/>
</dbReference>
<keyword evidence="3" id="KW-0175">Coiled coil</keyword>
<protein>
    <recommendedName>
        <fullName evidence="5">BAG domain-containing protein</fullName>
    </recommendedName>
</protein>
<keyword evidence="7" id="KW-1185">Reference proteome</keyword>
<comment type="caution">
    <text evidence="6">The sequence shown here is derived from an EMBL/GenBank/DDBJ whole genome shotgun (WGS) entry which is preliminary data.</text>
</comment>